<dbReference type="AlphaFoldDB" id="A0A1V1NQS7"/>
<feature type="non-terminal residue" evidence="1">
    <location>
        <position position="215"/>
    </location>
</feature>
<dbReference type="Proteomes" id="UP000189670">
    <property type="component" value="Unassembled WGS sequence"/>
</dbReference>
<name>A0A1V1NQS7_9BACT</name>
<comment type="caution">
    <text evidence="1">The sequence shown here is derived from an EMBL/GenBank/DDBJ whole genome shotgun (WGS) entry which is preliminary data.</text>
</comment>
<dbReference type="EMBL" id="ATBP01003445">
    <property type="protein sequence ID" value="ETR64918.1"/>
    <property type="molecule type" value="Genomic_DNA"/>
</dbReference>
<dbReference type="InterPro" id="IPR011335">
    <property type="entry name" value="Restrct_endonuc-II-like"/>
</dbReference>
<evidence type="ECO:0008006" key="3">
    <source>
        <dbReference type="Google" id="ProtNLM"/>
    </source>
</evidence>
<proteinExistence type="predicted"/>
<dbReference type="SUPFAM" id="SSF52980">
    <property type="entry name" value="Restriction endonuclease-like"/>
    <property type="match status" value="1"/>
</dbReference>
<organism evidence="1 2">
    <name type="scientific">Candidatus Magnetoglobus multicellularis str. Araruama</name>
    <dbReference type="NCBI Taxonomy" id="890399"/>
    <lineage>
        <taxon>Bacteria</taxon>
        <taxon>Pseudomonadati</taxon>
        <taxon>Thermodesulfobacteriota</taxon>
        <taxon>Desulfobacteria</taxon>
        <taxon>Desulfobacterales</taxon>
        <taxon>Desulfobacteraceae</taxon>
        <taxon>Candidatus Magnetoglobus</taxon>
    </lineage>
</organism>
<dbReference type="Gene3D" id="1.10.10.10">
    <property type="entry name" value="Winged helix-like DNA-binding domain superfamily/Winged helix DNA-binding domain"/>
    <property type="match status" value="1"/>
</dbReference>
<reference evidence="2" key="1">
    <citation type="submission" date="2012-11" db="EMBL/GenBank/DDBJ databases">
        <authorList>
            <person name="Lucero-Rivera Y.E."/>
            <person name="Tovar-Ramirez D."/>
        </authorList>
    </citation>
    <scope>NUCLEOTIDE SEQUENCE [LARGE SCALE GENOMIC DNA]</scope>
    <source>
        <strain evidence="2">Araruama</strain>
    </source>
</reference>
<protein>
    <recommendedName>
        <fullName evidence="3">DUF234 domain-containing protein</fullName>
    </recommendedName>
</protein>
<dbReference type="InterPro" id="IPR036388">
    <property type="entry name" value="WH-like_DNA-bd_sf"/>
</dbReference>
<evidence type="ECO:0000313" key="2">
    <source>
        <dbReference type="Proteomes" id="UP000189670"/>
    </source>
</evidence>
<sequence length="215" mass="25331">NRKYINEDNDQELGKKIIYYFIRYNNLPVEIDEIASKLRVSEKAVEAKIEKLYQADLVWRTKGRFYAFNDICLMRYIQFVYEKDLKDVEKIDLSMQAQFNILKGRFLENVIQVTMMKFNHEKIPGEWLGKSSTIEMPLFDVVDTRQVKASKTKSYQIDVFARRQELTWLCECKYTKTKMGMNQVKKLERAADAAVNEALEIGATRPVIQMWLVST</sequence>
<gene>
    <name evidence="1" type="ORF">OMM_15118</name>
</gene>
<feature type="non-terminal residue" evidence="1">
    <location>
        <position position="1"/>
    </location>
</feature>
<evidence type="ECO:0000313" key="1">
    <source>
        <dbReference type="EMBL" id="ETR64918.1"/>
    </source>
</evidence>
<accession>A0A1V1NQS7</accession>